<accession>A0A1F4VR73</accession>
<proteinExistence type="predicted"/>
<organism evidence="2 3">
    <name type="scientific">candidate division WWE3 bacterium RIFCSPLOWO2_01_FULL_42_11</name>
    <dbReference type="NCBI Taxonomy" id="1802627"/>
    <lineage>
        <taxon>Bacteria</taxon>
        <taxon>Katanobacteria</taxon>
    </lineage>
</organism>
<evidence type="ECO:0000256" key="1">
    <source>
        <dbReference type="SAM" id="Phobius"/>
    </source>
</evidence>
<dbReference type="STRING" id="1802627.A3A70_01600"/>
<evidence type="ECO:0000313" key="3">
    <source>
        <dbReference type="Proteomes" id="UP000178964"/>
    </source>
</evidence>
<keyword evidence="1" id="KW-1133">Transmembrane helix</keyword>
<dbReference type="Proteomes" id="UP000178964">
    <property type="component" value="Unassembled WGS sequence"/>
</dbReference>
<dbReference type="AlphaFoldDB" id="A0A1F4VR73"/>
<name>A0A1F4VR73_UNCKA</name>
<dbReference type="EMBL" id="MEVK01000011">
    <property type="protein sequence ID" value="OGC59639.1"/>
    <property type="molecule type" value="Genomic_DNA"/>
</dbReference>
<sequence>MNWDAVVRFRDQHNSLDLVEVIVLKSMIAIFSAVIAVSIGFMIIAAVGIDLWIRIRMWGDRLRARLRAG</sequence>
<feature type="transmembrane region" description="Helical" evidence="1">
    <location>
        <begin position="28"/>
        <end position="53"/>
    </location>
</feature>
<comment type="caution">
    <text evidence="2">The sequence shown here is derived from an EMBL/GenBank/DDBJ whole genome shotgun (WGS) entry which is preliminary data.</text>
</comment>
<reference evidence="2 3" key="1">
    <citation type="journal article" date="2016" name="Nat. Commun.">
        <title>Thousands of microbial genomes shed light on interconnected biogeochemical processes in an aquifer system.</title>
        <authorList>
            <person name="Anantharaman K."/>
            <person name="Brown C.T."/>
            <person name="Hug L.A."/>
            <person name="Sharon I."/>
            <person name="Castelle C.J."/>
            <person name="Probst A.J."/>
            <person name="Thomas B.C."/>
            <person name="Singh A."/>
            <person name="Wilkins M.J."/>
            <person name="Karaoz U."/>
            <person name="Brodie E.L."/>
            <person name="Williams K.H."/>
            <person name="Hubbard S.S."/>
            <person name="Banfield J.F."/>
        </authorList>
    </citation>
    <scope>NUCLEOTIDE SEQUENCE [LARGE SCALE GENOMIC DNA]</scope>
</reference>
<keyword evidence="1" id="KW-0472">Membrane</keyword>
<evidence type="ECO:0000313" key="2">
    <source>
        <dbReference type="EMBL" id="OGC59639.1"/>
    </source>
</evidence>
<protein>
    <submittedName>
        <fullName evidence="2">Uncharacterized protein</fullName>
    </submittedName>
</protein>
<keyword evidence="1" id="KW-0812">Transmembrane</keyword>
<gene>
    <name evidence="2" type="ORF">A3A70_01600</name>
</gene>